<evidence type="ECO:0000259" key="7">
    <source>
        <dbReference type="PROSITE" id="PS51898"/>
    </source>
</evidence>
<dbReference type="PANTHER" id="PTHR30349:SF64">
    <property type="entry name" value="PROPHAGE INTEGRASE INTD-RELATED"/>
    <property type="match status" value="1"/>
</dbReference>
<name>A0ABV4U2C6_9BACT</name>
<organism evidence="9 10">
    <name type="scientific">Natronomicrosphaera hydrolytica</name>
    <dbReference type="NCBI Taxonomy" id="3242702"/>
    <lineage>
        <taxon>Bacteria</taxon>
        <taxon>Pseudomonadati</taxon>
        <taxon>Planctomycetota</taxon>
        <taxon>Phycisphaerae</taxon>
        <taxon>Phycisphaerales</taxon>
        <taxon>Phycisphaeraceae</taxon>
        <taxon>Natronomicrosphaera</taxon>
    </lineage>
</organism>
<dbReference type="PROSITE" id="PS51900">
    <property type="entry name" value="CB"/>
    <property type="match status" value="1"/>
</dbReference>
<feature type="compositionally biased region" description="Basic and acidic residues" evidence="6">
    <location>
        <begin position="283"/>
        <end position="293"/>
    </location>
</feature>
<dbReference type="RefSeq" id="WP_425343861.1">
    <property type="nucleotide sequence ID" value="NZ_JBGUBD010000001.1"/>
</dbReference>
<dbReference type="InterPro" id="IPR011010">
    <property type="entry name" value="DNA_brk_join_enz"/>
</dbReference>
<feature type="domain" description="Core-binding (CB)" evidence="8">
    <location>
        <begin position="68"/>
        <end position="155"/>
    </location>
</feature>
<keyword evidence="10" id="KW-1185">Reference proteome</keyword>
<accession>A0ABV4U2C6</accession>
<evidence type="ECO:0000256" key="2">
    <source>
        <dbReference type="ARBA" id="ARBA00022908"/>
    </source>
</evidence>
<comment type="caution">
    <text evidence="9">The sequence shown here is derived from an EMBL/GenBank/DDBJ whole genome shotgun (WGS) entry which is preliminary data.</text>
</comment>
<dbReference type="Proteomes" id="UP001575105">
    <property type="component" value="Unassembled WGS sequence"/>
</dbReference>
<dbReference type="Gene3D" id="1.10.443.10">
    <property type="entry name" value="Intergrase catalytic core"/>
    <property type="match status" value="1"/>
</dbReference>
<comment type="similarity">
    <text evidence="1">Belongs to the 'phage' integrase family.</text>
</comment>
<keyword evidence="2" id="KW-0229">DNA integration</keyword>
<evidence type="ECO:0000256" key="5">
    <source>
        <dbReference type="PROSITE-ProRule" id="PRU01248"/>
    </source>
</evidence>
<evidence type="ECO:0000313" key="9">
    <source>
        <dbReference type="EMBL" id="MFA9476936.1"/>
    </source>
</evidence>
<feature type="region of interest" description="Disordered" evidence="6">
    <location>
        <begin position="267"/>
        <end position="312"/>
    </location>
</feature>
<evidence type="ECO:0000256" key="1">
    <source>
        <dbReference type="ARBA" id="ARBA00008857"/>
    </source>
</evidence>
<dbReference type="InterPro" id="IPR013762">
    <property type="entry name" value="Integrase-like_cat_sf"/>
</dbReference>
<protein>
    <submittedName>
        <fullName evidence="9">Tyrosine-type recombinase/integrase</fullName>
    </submittedName>
</protein>
<evidence type="ECO:0000256" key="3">
    <source>
        <dbReference type="ARBA" id="ARBA00023125"/>
    </source>
</evidence>
<dbReference type="PROSITE" id="PS51898">
    <property type="entry name" value="TYR_RECOMBINASE"/>
    <property type="match status" value="1"/>
</dbReference>
<dbReference type="Gene3D" id="1.10.150.130">
    <property type="match status" value="1"/>
</dbReference>
<gene>
    <name evidence="9" type="ORF">ACERK3_01390</name>
</gene>
<reference evidence="9 10" key="1">
    <citation type="submission" date="2024-08" db="EMBL/GenBank/DDBJ databases">
        <title>Whole-genome sequencing of halo(alkali)philic microorganisms from hypersaline lakes.</title>
        <authorList>
            <person name="Sorokin D.Y."/>
            <person name="Merkel A.Y."/>
            <person name="Messina E."/>
            <person name="Yakimov M."/>
        </authorList>
    </citation>
    <scope>NUCLEOTIDE SEQUENCE [LARGE SCALE GENOMIC DNA]</scope>
    <source>
        <strain evidence="9 10">AB-hyl4</strain>
    </source>
</reference>
<keyword evidence="4" id="KW-0233">DNA recombination</keyword>
<evidence type="ECO:0000256" key="4">
    <source>
        <dbReference type="ARBA" id="ARBA00023172"/>
    </source>
</evidence>
<dbReference type="InterPro" id="IPR002104">
    <property type="entry name" value="Integrase_catalytic"/>
</dbReference>
<evidence type="ECO:0000256" key="6">
    <source>
        <dbReference type="SAM" id="MobiDB-lite"/>
    </source>
</evidence>
<feature type="domain" description="Tyr recombinase" evidence="7">
    <location>
        <begin position="182"/>
        <end position="438"/>
    </location>
</feature>
<dbReference type="SUPFAM" id="SSF56349">
    <property type="entry name" value="DNA breaking-rejoining enzymes"/>
    <property type="match status" value="2"/>
</dbReference>
<dbReference type="EMBL" id="JBGUBD010000001">
    <property type="protein sequence ID" value="MFA9476936.1"/>
    <property type="molecule type" value="Genomic_DNA"/>
</dbReference>
<dbReference type="PANTHER" id="PTHR30349">
    <property type="entry name" value="PHAGE INTEGRASE-RELATED"/>
    <property type="match status" value="1"/>
</dbReference>
<dbReference type="InterPro" id="IPR044068">
    <property type="entry name" value="CB"/>
</dbReference>
<sequence length="441" mass="50413">MAASTSKLPKLRRQKEKGRADRAFVMLDDCKVWCGRWGTEEAQQRYDRAIAEWLAAGRRRAVQAAEQVTVTVLVDRFLTHADRHYVHSDGTPTSKHSDYRQTIKPLLALYADLPATEFSPRCLRAVRQRMVTAGLARNTINQRIRLIRHIFKWAAAWELVCPDVPAALAMVEGLQMHRSDAPETEPVTPVADELLNAALPHLTPTLQAMVRLQRVTGMRPDEVCSMMGGEVDVSGEVWEYRPKSHKTAWRSRTRTVFIGPEGQKALRPYMKTDPTAPIFSPRQSERERREAMRSARKTPASCGNGPGDNCQATPRRQAAARWTTQSYGRAIQYACDSAFPPPADLQRRRVPTTGRKAERWETRTEWHDRLRSEKRLDELKRWQKDHRWAPNQLRHAYATEVRQKHGLEAAQVLLGHARADVTQLYAERDVDRARQVARQVG</sequence>
<dbReference type="InterPro" id="IPR050090">
    <property type="entry name" value="Tyrosine_recombinase_XerCD"/>
</dbReference>
<evidence type="ECO:0000313" key="10">
    <source>
        <dbReference type="Proteomes" id="UP001575105"/>
    </source>
</evidence>
<proteinExistence type="inferred from homology"/>
<evidence type="ECO:0000259" key="8">
    <source>
        <dbReference type="PROSITE" id="PS51900"/>
    </source>
</evidence>
<keyword evidence="3 5" id="KW-0238">DNA-binding</keyword>
<dbReference type="InterPro" id="IPR010998">
    <property type="entry name" value="Integrase_recombinase_N"/>
</dbReference>